<dbReference type="EMBL" id="MFIZ01000009">
    <property type="protein sequence ID" value="OGG11965.1"/>
    <property type="molecule type" value="Genomic_DNA"/>
</dbReference>
<accession>A0A1F5ZHZ8</accession>
<evidence type="ECO:0008006" key="4">
    <source>
        <dbReference type="Google" id="ProtNLM"/>
    </source>
</evidence>
<feature type="transmembrane region" description="Helical" evidence="1">
    <location>
        <begin position="255"/>
        <end position="278"/>
    </location>
</feature>
<reference evidence="2 3" key="1">
    <citation type="journal article" date="2016" name="Nat. Commun.">
        <title>Thousands of microbial genomes shed light on interconnected biogeochemical processes in an aquifer system.</title>
        <authorList>
            <person name="Anantharaman K."/>
            <person name="Brown C.T."/>
            <person name="Hug L.A."/>
            <person name="Sharon I."/>
            <person name="Castelle C.J."/>
            <person name="Probst A.J."/>
            <person name="Thomas B.C."/>
            <person name="Singh A."/>
            <person name="Wilkins M.J."/>
            <person name="Karaoz U."/>
            <person name="Brodie E.L."/>
            <person name="Williams K.H."/>
            <person name="Hubbard S.S."/>
            <person name="Banfield J.F."/>
        </authorList>
    </citation>
    <scope>NUCLEOTIDE SEQUENCE [LARGE SCALE GENOMIC DNA]</scope>
</reference>
<dbReference type="InterPro" id="IPR018580">
    <property type="entry name" value="Uncharacterised_YfhO"/>
</dbReference>
<dbReference type="STRING" id="1798370.A2Z00_04135"/>
<evidence type="ECO:0000313" key="3">
    <source>
        <dbReference type="Proteomes" id="UP000177268"/>
    </source>
</evidence>
<dbReference type="Pfam" id="PF09586">
    <property type="entry name" value="YfhO"/>
    <property type="match status" value="1"/>
</dbReference>
<feature type="transmembrane region" description="Helical" evidence="1">
    <location>
        <begin position="388"/>
        <end position="404"/>
    </location>
</feature>
<name>A0A1F5ZHZ8_9BACT</name>
<feature type="transmembrane region" description="Helical" evidence="1">
    <location>
        <begin position="7"/>
        <end position="25"/>
    </location>
</feature>
<evidence type="ECO:0000313" key="2">
    <source>
        <dbReference type="EMBL" id="OGG11965.1"/>
    </source>
</evidence>
<feature type="transmembrane region" description="Helical" evidence="1">
    <location>
        <begin position="356"/>
        <end position="376"/>
    </location>
</feature>
<protein>
    <recommendedName>
        <fullName evidence="4">Membrane protein 6-pyruvoyl-tetrahydropterin synthase-related domain-containing protein</fullName>
    </recommendedName>
</protein>
<feature type="transmembrane region" description="Helical" evidence="1">
    <location>
        <begin position="127"/>
        <end position="147"/>
    </location>
</feature>
<feature type="transmembrane region" description="Helical" evidence="1">
    <location>
        <begin position="424"/>
        <end position="447"/>
    </location>
</feature>
<feature type="transmembrane region" description="Helical" evidence="1">
    <location>
        <begin position="290"/>
        <end position="313"/>
    </location>
</feature>
<gene>
    <name evidence="2" type="ORF">A2Z00_04135</name>
</gene>
<keyword evidence="1" id="KW-1133">Transmembrane helix</keyword>
<feature type="transmembrane region" description="Helical" evidence="1">
    <location>
        <begin position="187"/>
        <end position="208"/>
    </location>
</feature>
<feature type="transmembrane region" description="Helical" evidence="1">
    <location>
        <begin position="475"/>
        <end position="493"/>
    </location>
</feature>
<dbReference type="AlphaFoldDB" id="A0A1F5ZHZ8"/>
<comment type="caution">
    <text evidence="2">The sequence shown here is derived from an EMBL/GenBank/DDBJ whole genome shotgun (WGS) entry which is preliminary data.</text>
</comment>
<organism evidence="2 3">
    <name type="scientific">Candidatus Gottesmanbacteria bacterium RBG_13_45_10</name>
    <dbReference type="NCBI Taxonomy" id="1798370"/>
    <lineage>
        <taxon>Bacteria</taxon>
        <taxon>Candidatus Gottesmaniibacteriota</taxon>
    </lineage>
</organism>
<feature type="transmembrane region" description="Helical" evidence="1">
    <location>
        <begin position="154"/>
        <end position="175"/>
    </location>
</feature>
<feature type="transmembrane region" description="Helical" evidence="1">
    <location>
        <begin position="796"/>
        <end position="814"/>
    </location>
</feature>
<evidence type="ECO:0000256" key="1">
    <source>
        <dbReference type="SAM" id="Phobius"/>
    </source>
</evidence>
<sequence length="822" mass="94331">MMKKFEVLIGLIMLLFAIGFNLWLYRLEPTALVDPNDNAFQFALVDRTNTIWDFAVKKCSSNILTFPLCHFSYLADHWVPNWAEGYNLPYYYSHIPQIVIVGSWRLLRPVLSLLPTMNYERLTLFQYYHWVIYLLLCFFPLSVFIALRVMRLPWWVAGIGAILATHVSTDGFYGLDPSSFLWRGYGLSSQLFAMTWLPLALAYSWRYLIQSTNEKTRHYFSFRILNSTVVLDFGIWNLDLLPATLFLILTTAGHLGIGMISLLSIVPLAVAQPIFLLFNQRPLGEIVQAAVKGIFRLVLLGATTVFFLSYWIVPTFLHDKFHNISFWDPVWKFNSYGWKETMTRLFNGDLFDFGRAPLFTLLILIGVIVCLISQFTMNDKRSTNDKKGLYPFSFLFIFWLLMYFGRTTWGGLIDLIPGMKDFHLSRFIVGVHVSGMLLAPIGLMWLVTQIQKIIAFLFYRIIDVPRIKRESIRPMLTAIAACVAGVLLIPPIYQQTIRYNELNDRLILQANVNAKKVLQDTDALFATIHSLPPGRVFSGRGGSWGKKFEIAETPFFMHLSTYGVPTVLWLPETWSMNSDTEQYFSEDQAKDYDLYNIRYVAAPPDQKPESFWKLIDQGQTWKFYEVPTTGYFTVGTHAAIVASDKQSFANVVRLWIQSDYTKQGLFPELTFDKGFPRKWGLPNFKMVDGANYMTPDGSIHSLFNEPPKYMADAPKAKLIGKETSDTDMMFKTKVQADAGCTECLLILKQSYAPGWKATIDGLPVDTMNVFPFFVAVRIPDGTHEVVFSYQPGTLKIFLLVMTLLVTAFLLFSYLRRFRKSPM</sequence>
<dbReference type="Proteomes" id="UP000177268">
    <property type="component" value="Unassembled WGS sequence"/>
</dbReference>
<keyword evidence="1" id="KW-0812">Transmembrane</keyword>
<keyword evidence="1" id="KW-0472">Membrane</keyword>
<feature type="transmembrane region" description="Helical" evidence="1">
    <location>
        <begin position="229"/>
        <end position="249"/>
    </location>
</feature>
<proteinExistence type="predicted"/>